<dbReference type="Pfam" id="PF00085">
    <property type="entry name" value="Thioredoxin"/>
    <property type="match status" value="1"/>
</dbReference>
<feature type="active site" description="Nucleophile" evidence="8">
    <location>
        <position position="33"/>
    </location>
</feature>
<evidence type="ECO:0000313" key="11">
    <source>
        <dbReference type="EMBL" id="NGN92163.1"/>
    </source>
</evidence>
<evidence type="ECO:0000256" key="3">
    <source>
        <dbReference type="ARBA" id="ARBA00022982"/>
    </source>
</evidence>
<organism evidence="11 12">
    <name type="scientific">Nocardioides turkmenicus</name>
    <dbReference type="NCBI Taxonomy" id="2711220"/>
    <lineage>
        <taxon>Bacteria</taxon>
        <taxon>Bacillati</taxon>
        <taxon>Actinomycetota</taxon>
        <taxon>Actinomycetes</taxon>
        <taxon>Propionibacteriales</taxon>
        <taxon>Nocardioidaceae</taxon>
        <taxon>Nocardioides</taxon>
    </lineage>
</organism>
<keyword evidence="2" id="KW-0813">Transport</keyword>
<dbReference type="InterPro" id="IPR036249">
    <property type="entry name" value="Thioredoxin-like_sf"/>
</dbReference>
<dbReference type="InterPro" id="IPR013766">
    <property type="entry name" value="Thioredoxin_domain"/>
</dbReference>
<feature type="site" description="Contributes to redox potential value" evidence="8">
    <location>
        <position position="32"/>
    </location>
</feature>
<dbReference type="PROSITE" id="PS51352">
    <property type="entry name" value="THIOREDOXIN_2"/>
    <property type="match status" value="1"/>
</dbReference>
<dbReference type="NCBIfam" id="TIGR01068">
    <property type="entry name" value="thioredoxin"/>
    <property type="match status" value="1"/>
</dbReference>
<evidence type="ECO:0000256" key="6">
    <source>
        <dbReference type="NCBIfam" id="TIGR01068"/>
    </source>
</evidence>
<evidence type="ECO:0000256" key="9">
    <source>
        <dbReference type="PIRSR" id="PIRSR000077-4"/>
    </source>
</evidence>
<feature type="site" description="Contributes to redox potential value" evidence="8">
    <location>
        <position position="31"/>
    </location>
</feature>
<feature type="domain" description="Thioredoxin" evidence="10">
    <location>
        <begin position="1"/>
        <end position="105"/>
    </location>
</feature>
<dbReference type="SUPFAM" id="SSF52833">
    <property type="entry name" value="Thioredoxin-like"/>
    <property type="match status" value="1"/>
</dbReference>
<dbReference type="PROSITE" id="PS00194">
    <property type="entry name" value="THIOREDOXIN_1"/>
    <property type="match status" value="1"/>
</dbReference>
<evidence type="ECO:0000256" key="2">
    <source>
        <dbReference type="ARBA" id="ARBA00022448"/>
    </source>
</evidence>
<evidence type="ECO:0000313" key="12">
    <source>
        <dbReference type="Proteomes" id="UP000483261"/>
    </source>
</evidence>
<dbReference type="GO" id="GO:0015035">
    <property type="term" value="F:protein-disulfide reductase activity"/>
    <property type="evidence" value="ECO:0007669"/>
    <property type="project" value="UniProtKB-UniRule"/>
</dbReference>
<evidence type="ECO:0000256" key="4">
    <source>
        <dbReference type="ARBA" id="ARBA00023157"/>
    </source>
</evidence>
<comment type="similarity">
    <text evidence="1 7">Belongs to the thioredoxin family.</text>
</comment>
<keyword evidence="12" id="KW-1185">Reference proteome</keyword>
<dbReference type="GO" id="GO:0005829">
    <property type="term" value="C:cytosol"/>
    <property type="evidence" value="ECO:0007669"/>
    <property type="project" value="TreeGrafter"/>
</dbReference>
<dbReference type="Gene3D" id="3.40.30.10">
    <property type="entry name" value="Glutaredoxin"/>
    <property type="match status" value="1"/>
</dbReference>
<keyword evidence="3" id="KW-0249">Electron transport</keyword>
<reference evidence="11 12" key="1">
    <citation type="submission" date="2020-02" db="EMBL/GenBank/DDBJ databases">
        <title>Whole-genome analyses of novel actinobacteria.</title>
        <authorList>
            <person name="Sahin N."/>
        </authorList>
    </citation>
    <scope>NUCLEOTIDE SEQUENCE [LARGE SCALE GENOMIC DNA]</scope>
    <source>
        <strain evidence="11 12">KC13</strain>
    </source>
</reference>
<dbReference type="PIRSF" id="PIRSF000077">
    <property type="entry name" value="Thioredoxin"/>
    <property type="match status" value="1"/>
</dbReference>
<comment type="caution">
    <text evidence="11">The sequence shown here is derived from an EMBL/GenBank/DDBJ whole genome shotgun (WGS) entry which is preliminary data.</text>
</comment>
<dbReference type="RefSeq" id="WP_165109915.1">
    <property type="nucleotide sequence ID" value="NZ_JAALAA010000003.1"/>
</dbReference>
<feature type="active site" description="Nucleophile" evidence="8">
    <location>
        <position position="30"/>
    </location>
</feature>
<dbReference type="InterPro" id="IPR017937">
    <property type="entry name" value="Thioredoxin_CS"/>
</dbReference>
<keyword evidence="5 9" id="KW-0676">Redox-active center</keyword>
<dbReference type="AlphaFoldDB" id="A0A6M1QQZ5"/>
<dbReference type="PANTHER" id="PTHR45663">
    <property type="entry name" value="GEO12009P1"/>
    <property type="match status" value="1"/>
</dbReference>
<evidence type="ECO:0000259" key="10">
    <source>
        <dbReference type="PROSITE" id="PS51352"/>
    </source>
</evidence>
<dbReference type="EMBL" id="JAALAA010000003">
    <property type="protein sequence ID" value="NGN92163.1"/>
    <property type="molecule type" value="Genomic_DNA"/>
</dbReference>
<gene>
    <name evidence="11" type="primary">trxA</name>
    <name evidence="11" type="ORF">G5C66_05350</name>
</gene>
<protein>
    <recommendedName>
        <fullName evidence="6 7">Thioredoxin</fullName>
    </recommendedName>
</protein>
<proteinExistence type="inferred from homology"/>
<evidence type="ECO:0000256" key="7">
    <source>
        <dbReference type="PIRNR" id="PIRNR000077"/>
    </source>
</evidence>
<sequence>MPTVELGAENFESTVTDNEIVLVDFWASWCGPCRQFSPIYDAASEEHPEIVFGKVDTEAEQALAGAANITSIPTLMAFKKGNLVFSQPGALPAPALKQVIDAVVDLDIDKALAEHAEKESGE</sequence>
<evidence type="ECO:0000256" key="5">
    <source>
        <dbReference type="ARBA" id="ARBA00023284"/>
    </source>
</evidence>
<accession>A0A6M1QQZ5</accession>
<name>A0A6M1QQZ5_9ACTN</name>
<dbReference type="PANTHER" id="PTHR45663:SF40">
    <property type="entry name" value="THIOREDOXIN 2"/>
    <property type="match status" value="1"/>
</dbReference>
<feature type="site" description="Deprotonates C-terminal active site Cys" evidence="8">
    <location>
        <position position="24"/>
    </location>
</feature>
<evidence type="ECO:0000256" key="1">
    <source>
        <dbReference type="ARBA" id="ARBA00008987"/>
    </source>
</evidence>
<dbReference type="CDD" id="cd02947">
    <property type="entry name" value="TRX_family"/>
    <property type="match status" value="1"/>
</dbReference>
<dbReference type="PRINTS" id="PR00421">
    <property type="entry name" value="THIOREDOXIN"/>
</dbReference>
<dbReference type="InterPro" id="IPR005746">
    <property type="entry name" value="Thioredoxin"/>
</dbReference>
<dbReference type="Proteomes" id="UP000483261">
    <property type="component" value="Unassembled WGS sequence"/>
</dbReference>
<keyword evidence="4 9" id="KW-1015">Disulfide bond</keyword>
<evidence type="ECO:0000256" key="8">
    <source>
        <dbReference type="PIRSR" id="PIRSR000077-1"/>
    </source>
</evidence>
<feature type="disulfide bond" description="Redox-active" evidence="9">
    <location>
        <begin position="30"/>
        <end position="33"/>
    </location>
</feature>
<dbReference type="FunFam" id="3.40.30.10:FF:000155">
    <property type="entry name" value="Thioredoxin"/>
    <property type="match status" value="1"/>
</dbReference>